<dbReference type="SUPFAM" id="SSF102114">
    <property type="entry name" value="Radical SAM enzymes"/>
    <property type="match status" value="1"/>
</dbReference>
<dbReference type="AlphaFoldDB" id="A0A849CCC7"/>
<proteinExistence type="predicted"/>
<dbReference type="EMBL" id="JABELX010000011">
    <property type="protein sequence ID" value="NNH73697.1"/>
    <property type="molecule type" value="Genomic_DNA"/>
</dbReference>
<reference evidence="9 10" key="1">
    <citation type="submission" date="2020-05" db="EMBL/GenBank/DDBJ databases">
        <title>MicrobeNet Type strains.</title>
        <authorList>
            <person name="Nicholson A.C."/>
        </authorList>
    </citation>
    <scope>NUCLEOTIDE SEQUENCE [LARGE SCALE GENOMIC DNA]</scope>
    <source>
        <strain evidence="9 10">JCM 3224</strain>
    </source>
</reference>
<dbReference type="Pfam" id="PF04055">
    <property type="entry name" value="Radical_SAM"/>
    <property type="match status" value="1"/>
</dbReference>
<dbReference type="CDD" id="cd01335">
    <property type="entry name" value="Radical_SAM"/>
    <property type="match status" value="1"/>
</dbReference>
<dbReference type="SFLD" id="SFLDS00029">
    <property type="entry name" value="Radical_SAM"/>
    <property type="match status" value="1"/>
</dbReference>
<dbReference type="PANTHER" id="PTHR11228:SF7">
    <property type="entry name" value="PQQA PEPTIDE CYCLASE"/>
    <property type="match status" value="1"/>
</dbReference>
<feature type="domain" description="Radical SAM core" evidence="8">
    <location>
        <begin position="16"/>
        <end position="236"/>
    </location>
</feature>
<evidence type="ECO:0000256" key="4">
    <source>
        <dbReference type="ARBA" id="ARBA00022723"/>
    </source>
</evidence>
<keyword evidence="4" id="KW-0479">Metal-binding</keyword>
<dbReference type="InterPro" id="IPR006638">
    <property type="entry name" value="Elp3/MiaA/NifB-like_rSAM"/>
</dbReference>
<name>A0A849CCC7_9NOCA</name>
<keyword evidence="3" id="KW-0949">S-adenosyl-L-methionine</keyword>
<dbReference type="SMART" id="SM00729">
    <property type="entry name" value="Elp3"/>
    <property type="match status" value="1"/>
</dbReference>
<comment type="cofactor">
    <cofactor evidence="1">
        <name>[4Fe-4S] cluster</name>
        <dbReference type="ChEBI" id="CHEBI:49883"/>
    </cofactor>
</comment>
<dbReference type="SFLD" id="SFLDG01386">
    <property type="entry name" value="main_SPASM_domain-containing"/>
    <property type="match status" value="1"/>
</dbReference>
<gene>
    <name evidence="9" type="ORF">HLB23_28240</name>
</gene>
<dbReference type="InterPro" id="IPR050377">
    <property type="entry name" value="Radical_SAM_PqqE_MftC-like"/>
</dbReference>
<feature type="compositionally biased region" description="Basic and acidic residues" evidence="7">
    <location>
        <begin position="315"/>
        <end position="328"/>
    </location>
</feature>
<dbReference type="CDD" id="cd21109">
    <property type="entry name" value="SPASM"/>
    <property type="match status" value="1"/>
</dbReference>
<evidence type="ECO:0000313" key="9">
    <source>
        <dbReference type="EMBL" id="NNH73697.1"/>
    </source>
</evidence>
<evidence type="ECO:0000256" key="6">
    <source>
        <dbReference type="ARBA" id="ARBA00023014"/>
    </source>
</evidence>
<dbReference type="RefSeq" id="WP_084521454.1">
    <property type="nucleotide sequence ID" value="NZ_JABELX010000011.1"/>
</dbReference>
<dbReference type="PIRSF" id="PIRSF037420">
    <property type="entry name" value="PQQ_syn_pqqE"/>
    <property type="match status" value="1"/>
</dbReference>
<evidence type="ECO:0000259" key="8">
    <source>
        <dbReference type="PROSITE" id="PS51918"/>
    </source>
</evidence>
<dbReference type="GO" id="GO:0046872">
    <property type="term" value="F:metal ion binding"/>
    <property type="evidence" value="ECO:0007669"/>
    <property type="project" value="UniProtKB-KW"/>
</dbReference>
<dbReference type="GO" id="GO:0003824">
    <property type="term" value="F:catalytic activity"/>
    <property type="evidence" value="ECO:0007669"/>
    <property type="project" value="InterPro"/>
</dbReference>
<dbReference type="PANTHER" id="PTHR11228">
    <property type="entry name" value="RADICAL SAM DOMAIN PROTEIN"/>
    <property type="match status" value="1"/>
</dbReference>
<evidence type="ECO:0000256" key="7">
    <source>
        <dbReference type="SAM" id="MobiDB-lite"/>
    </source>
</evidence>
<dbReference type="GO" id="GO:0051539">
    <property type="term" value="F:4 iron, 4 sulfur cluster binding"/>
    <property type="evidence" value="ECO:0007669"/>
    <property type="project" value="UniProtKB-KW"/>
</dbReference>
<evidence type="ECO:0000313" key="10">
    <source>
        <dbReference type="Proteomes" id="UP000586827"/>
    </source>
</evidence>
<accession>A0A849CCC7</accession>
<organism evidence="9 10">
    <name type="scientific">Nocardia uniformis</name>
    <dbReference type="NCBI Taxonomy" id="53432"/>
    <lineage>
        <taxon>Bacteria</taxon>
        <taxon>Bacillati</taxon>
        <taxon>Actinomycetota</taxon>
        <taxon>Actinomycetes</taxon>
        <taxon>Mycobacteriales</taxon>
        <taxon>Nocardiaceae</taxon>
        <taxon>Nocardia</taxon>
    </lineage>
</organism>
<comment type="caution">
    <text evidence="9">The sequence shown here is derived from an EMBL/GenBank/DDBJ whole genome shotgun (WGS) entry which is preliminary data.</text>
</comment>
<keyword evidence="5" id="KW-0408">Iron</keyword>
<evidence type="ECO:0000256" key="1">
    <source>
        <dbReference type="ARBA" id="ARBA00001966"/>
    </source>
</evidence>
<sequence>MTNLKIIDESCRFRPPAMGRLVLWELTRFCNLACRHCCTGSSPAISMADDVPTDAAIASLRQLEDAGVRELYLTGGEPLARRDFIELLEAAGTAKDLSVFVATNGIFIRDRHITAFRSAGVRSITISMDGHDAESHDAIRGPGAFQKAEKGIRRCVEARLPVRLSHMITPTNLGNVRRFCQLAVDLGVPTVALHTVIPAGTAVSSSDLVMSASRTSDVASTMAAVVEEFSSALSIQHGMDGSSNPAHCIAGQQLLHISPNGDVSPCSWMYKLDKRFTLGNLRHESLLDCIGKLDSVVGEYAGKPGCPIPMLSEQSMRRRTQDAGDPTR</sequence>
<keyword evidence="10" id="KW-1185">Reference proteome</keyword>
<dbReference type="InterPro" id="IPR007197">
    <property type="entry name" value="rSAM"/>
</dbReference>
<dbReference type="InterPro" id="IPR058240">
    <property type="entry name" value="rSAM_sf"/>
</dbReference>
<dbReference type="InterPro" id="IPR013785">
    <property type="entry name" value="Aldolase_TIM"/>
</dbReference>
<evidence type="ECO:0000256" key="5">
    <source>
        <dbReference type="ARBA" id="ARBA00023004"/>
    </source>
</evidence>
<dbReference type="Proteomes" id="UP000586827">
    <property type="component" value="Unassembled WGS sequence"/>
</dbReference>
<keyword evidence="2" id="KW-0004">4Fe-4S</keyword>
<dbReference type="Gene3D" id="3.20.20.70">
    <property type="entry name" value="Aldolase class I"/>
    <property type="match status" value="1"/>
</dbReference>
<dbReference type="InterPro" id="IPR017200">
    <property type="entry name" value="PqqE-like"/>
</dbReference>
<protein>
    <submittedName>
        <fullName evidence="9">Radical SAM protein</fullName>
    </submittedName>
</protein>
<feature type="region of interest" description="Disordered" evidence="7">
    <location>
        <begin position="308"/>
        <end position="328"/>
    </location>
</feature>
<dbReference type="InterPro" id="IPR023885">
    <property type="entry name" value="4Fe4S-binding_SPASM_dom"/>
</dbReference>
<dbReference type="Pfam" id="PF13186">
    <property type="entry name" value="SPASM"/>
    <property type="match status" value="1"/>
</dbReference>
<keyword evidence="6" id="KW-0411">Iron-sulfur</keyword>
<dbReference type="SFLD" id="SFLDG01067">
    <property type="entry name" value="SPASM/twitch_domain_containing"/>
    <property type="match status" value="1"/>
</dbReference>
<dbReference type="PROSITE" id="PS51918">
    <property type="entry name" value="RADICAL_SAM"/>
    <property type="match status" value="1"/>
</dbReference>
<evidence type="ECO:0000256" key="3">
    <source>
        <dbReference type="ARBA" id="ARBA00022691"/>
    </source>
</evidence>
<evidence type="ECO:0000256" key="2">
    <source>
        <dbReference type="ARBA" id="ARBA00022485"/>
    </source>
</evidence>